<evidence type="ECO:0000313" key="2">
    <source>
        <dbReference type="EMBL" id="WCR01389.1"/>
    </source>
</evidence>
<dbReference type="EMBL" id="CP067140">
    <property type="protein sequence ID" value="WCR01389.1"/>
    <property type="molecule type" value="Genomic_DNA"/>
</dbReference>
<organism evidence="1 3">
    <name type="scientific">Paracoccus saliphilus</name>
    <dbReference type="NCBI Taxonomy" id="405559"/>
    <lineage>
        <taxon>Bacteria</taxon>
        <taxon>Pseudomonadati</taxon>
        <taxon>Pseudomonadota</taxon>
        <taxon>Alphaproteobacteria</taxon>
        <taxon>Rhodobacterales</taxon>
        <taxon>Paracoccaceae</taxon>
        <taxon>Paracoccus</taxon>
    </lineage>
</organism>
<sequence>MALNIDNAIKLIGHSSDHPSLERLLLDAGIEKLPEDGDDFTLRQVEADKGAVILQFTTAYQHSYGPPRSEGSLILEDVTVQNSRFEEGIGPITGNLPLGLRLDMMQDEVVALLGEPTSSMEFLGGFFLTYDGLFPELTVNIRLDLDSRIIHFVRFMPAEILTD</sequence>
<reference evidence="2 4" key="2">
    <citation type="submission" date="2021-01" db="EMBL/GenBank/DDBJ databases">
        <title>Biogeographic distribution of Paracoccus.</title>
        <authorList>
            <person name="Hollensteiner J."/>
            <person name="Leineberger J."/>
            <person name="Brinkhoff T."/>
            <person name="Daniel R."/>
        </authorList>
    </citation>
    <scope>NUCLEOTIDE SEQUENCE [LARGE SCALE GENOMIC DNA]</scope>
    <source>
        <strain evidence="2 4">DSM 18447</strain>
    </source>
</reference>
<reference evidence="1 3" key="1">
    <citation type="submission" date="2017-01" db="EMBL/GenBank/DDBJ databases">
        <authorList>
            <person name="Varghese N."/>
            <person name="Submissions S."/>
        </authorList>
    </citation>
    <scope>NUCLEOTIDE SEQUENCE [LARGE SCALE GENOMIC DNA]</scope>
    <source>
        <strain evidence="1 3">DSM 18447</strain>
    </source>
</reference>
<dbReference type="Proteomes" id="UP000186216">
    <property type="component" value="Unassembled WGS sequence"/>
</dbReference>
<dbReference type="RefSeq" id="WP_076524022.1">
    <property type="nucleotide sequence ID" value="NZ_CP067140.1"/>
</dbReference>
<keyword evidence="4" id="KW-1185">Reference proteome</keyword>
<proteinExistence type="predicted"/>
<dbReference type="AlphaFoldDB" id="A0AA45W2R8"/>
<accession>A0AA45W2R8</accession>
<dbReference type="EMBL" id="FTOU01000003">
    <property type="protein sequence ID" value="SIS70131.1"/>
    <property type="molecule type" value="Genomic_DNA"/>
</dbReference>
<evidence type="ECO:0000313" key="1">
    <source>
        <dbReference type="EMBL" id="SIS70131.1"/>
    </source>
</evidence>
<evidence type="ECO:0000313" key="3">
    <source>
        <dbReference type="Proteomes" id="UP000186216"/>
    </source>
</evidence>
<protein>
    <submittedName>
        <fullName evidence="1">Uncharacterized protein</fullName>
    </submittedName>
</protein>
<gene>
    <name evidence="2" type="ORF">JHX88_10530</name>
    <name evidence="1" type="ORF">SAMN05421772_10395</name>
</gene>
<dbReference type="Proteomes" id="UP001215549">
    <property type="component" value="Chromosome"/>
</dbReference>
<evidence type="ECO:0000313" key="4">
    <source>
        <dbReference type="Proteomes" id="UP001215549"/>
    </source>
</evidence>
<name>A0AA45W2R8_9RHOB</name>